<protein>
    <submittedName>
        <fullName evidence="1">Uncharacterized protein</fullName>
    </submittedName>
</protein>
<dbReference type="EMBL" id="CP003538">
    <property type="protein sequence ID" value="AGH97553.1"/>
    <property type="molecule type" value="Genomic_DNA"/>
</dbReference>
<dbReference type="Proteomes" id="UP000011932">
    <property type="component" value="Chromosome"/>
</dbReference>
<organism evidence="1 2">
    <name type="scientific">Micavibrio aeruginosavorus EPB</name>
    <dbReference type="NCBI Taxonomy" id="349215"/>
    <lineage>
        <taxon>Bacteria</taxon>
        <taxon>Pseudomonadati</taxon>
        <taxon>Bdellovibrionota</taxon>
        <taxon>Bdellovibrionia</taxon>
        <taxon>Bdellovibrionales</taxon>
        <taxon>Pseudobdellovibrionaceae</taxon>
        <taxon>Micavibrio</taxon>
    </lineage>
</organism>
<dbReference type="AlphaFoldDB" id="M4VEB9"/>
<evidence type="ECO:0000313" key="2">
    <source>
        <dbReference type="Proteomes" id="UP000011932"/>
    </source>
</evidence>
<gene>
    <name evidence="1" type="ORF">A11S_729</name>
</gene>
<proteinExistence type="predicted"/>
<reference evidence="1 2" key="1">
    <citation type="journal article" date="2013" name="ISME J.">
        <title>By their genes ye shall know them: genomic signatures of predatory bacteria.</title>
        <authorList>
            <person name="Pasternak Z."/>
            <person name="Pietrokovski S."/>
            <person name="Rotem O."/>
            <person name="Gophna U."/>
            <person name="Lurie-Weinberger M.N."/>
            <person name="Jurkevitch E."/>
        </authorList>
    </citation>
    <scope>NUCLEOTIDE SEQUENCE [LARGE SCALE GENOMIC DNA]</scope>
    <source>
        <strain evidence="1">EPB</strain>
    </source>
</reference>
<evidence type="ECO:0000313" key="1">
    <source>
        <dbReference type="EMBL" id="AGH97553.1"/>
    </source>
</evidence>
<dbReference type="STRING" id="349215.A11S_729"/>
<accession>M4VEB9</accession>
<dbReference type="KEGG" id="man:A11S_729"/>
<name>M4VEB9_9BACT</name>
<sequence>MDNWVIHNEDARFWQETAPFKVPLNFAAQGGCNSAVHEAATQRKLKSGT</sequence>
<dbReference type="HOGENOM" id="CLU_3137642_0_0_5"/>